<dbReference type="AlphaFoldDB" id="Q1K3Z6"/>
<name>Q1K3Z6_DESA6</name>
<proteinExistence type="predicted"/>
<dbReference type="EMBL" id="AAEW02000001">
    <property type="protein sequence ID" value="EAT17307.1"/>
    <property type="molecule type" value="Genomic_DNA"/>
</dbReference>
<organism evidence="1 2">
    <name type="scientific">Desulfuromonas acetoxidans (strain DSM 684 / 11070)</name>
    <dbReference type="NCBI Taxonomy" id="281689"/>
    <lineage>
        <taxon>Bacteria</taxon>
        <taxon>Pseudomonadati</taxon>
        <taxon>Thermodesulfobacteriota</taxon>
        <taxon>Desulfuromonadia</taxon>
        <taxon>Desulfuromonadales</taxon>
        <taxon>Desulfuromonadaceae</taxon>
        <taxon>Desulfuromonas</taxon>
    </lineage>
</organism>
<evidence type="ECO:0008006" key="3">
    <source>
        <dbReference type="Google" id="ProtNLM"/>
    </source>
</evidence>
<keyword evidence="2" id="KW-1185">Reference proteome</keyword>
<evidence type="ECO:0000313" key="1">
    <source>
        <dbReference type="EMBL" id="EAT17307.1"/>
    </source>
</evidence>
<gene>
    <name evidence="1" type="ORF">Dace_3173</name>
</gene>
<sequence>MTIGKTLLVLLAAQLLICTVAWGEMQVTPKFSLREEYNDNIDLERDGESDFITLITAGFEIDWETRLFELNLDLGLEYEKYLDNSDEDDLRPSQGTHLESTFHLYRDTVFLRISDTYERVAIDEGDQGGIDNNLTNLTDSNRLEINPYALFDLSRTMQLRLDYQYENLWYDEEEGDDAEYHRYSATLSKALTAHISSSVTGGFTQYRPKDATDSLYDATGEEEYDRRDLSLGLQWQPVEQMIFAGNIGRAWLDYEFSDDYDTNLMGLRMDYQLSRTLSLALAYQEDITASVEDGAQDRQEYTFALGYSDRISVQFDLFTRTDDYVEQNRQDDATGGSLSSEVPFDDKFGMNTLIRYTDYDEDSPEYSEQYQRYGFRFALYRELRQGRISLGYTYNRNDSDQRNEDYTNNIIYAQLALRW</sequence>
<reference evidence="1" key="2">
    <citation type="submission" date="2006-05" db="EMBL/GenBank/DDBJ databases">
        <title>Sequencing of the draft genome and assembly of Desulfuromonas acetoxidans DSM 684.</title>
        <authorList>
            <consortium name="US DOE Joint Genome Institute (JGI-PGF)"/>
            <person name="Copeland A."/>
            <person name="Lucas S."/>
            <person name="Lapidus A."/>
            <person name="Barry K."/>
            <person name="Detter J.C."/>
            <person name="Glavina del Rio T."/>
            <person name="Hammon N."/>
            <person name="Israni S."/>
            <person name="Dalin E."/>
            <person name="Tice H."/>
            <person name="Bruce D."/>
            <person name="Pitluck S."/>
            <person name="Richardson P."/>
        </authorList>
    </citation>
    <scope>NUCLEOTIDE SEQUENCE [LARGE SCALE GENOMIC DNA]</scope>
    <source>
        <strain evidence="1">DSM 684</strain>
    </source>
</reference>
<dbReference type="NCBIfam" id="TIGR03016">
    <property type="entry name" value="pepcterm_hypo_1"/>
    <property type="match status" value="1"/>
</dbReference>
<reference evidence="1" key="1">
    <citation type="submission" date="2006-05" db="EMBL/GenBank/DDBJ databases">
        <title>Annotation of the draft genome assembly of Desulfuromonas acetoxidans DSM 684.</title>
        <authorList>
            <consortium name="US DOE Joint Genome Institute (JGI-ORNL)"/>
            <person name="Larimer F."/>
            <person name="Land M."/>
            <person name="Hauser L."/>
        </authorList>
    </citation>
    <scope>NUCLEOTIDE SEQUENCE [LARGE SCALE GENOMIC DNA]</scope>
    <source>
        <strain evidence="1">DSM 684</strain>
    </source>
</reference>
<dbReference type="OrthoDB" id="5405095at2"/>
<protein>
    <recommendedName>
        <fullName evidence="3">PEP-CTERM system associated protein</fullName>
    </recommendedName>
</protein>
<dbReference type="RefSeq" id="WP_005997582.1">
    <property type="nucleotide sequence ID" value="NZ_AAEW02000001.1"/>
</dbReference>
<accession>Q1K3Z6</accession>
<comment type="caution">
    <text evidence="1">The sequence shown here is derived from an EMBL/GenBank/DDBJ whole genome shotgun (WGS) entry which is preliminary data.</text>
</comment>
<dbReference type="Proteomes" id="UP000005695">
    <property type="component" value="Unassembled WGS sequence"/>
</dbReference>
<dbReference type="InterPro" id="IPR017467">
    <property type="entry name" value="CHP03016_PEP-CTERM"/>
</dbReference>
<evidence type="ECO:0000313" key="2">
    <source>
        <dbReference type="Proteomes" id="UP000005695"/>
    </source>
</evidence>